<sequence>MKQHILFNKFKTNLSRNVNADNTVGQPSRANADPISDPNYFLLGGRVNHYNLGKEEWNSLCKAQLKPSTFSDVPLLVRTSALLLRIMPTVSGQIWSLFNRYPNNLTKSVEADNSVGQDSRSHASNNDNNFPT</sequence>
<feature type="compositionally biased region" description="Polar residues" evidence="1">
    <location>
        <begin position="114"/>
        <end position="132"/>
    </location>
</feature>
<accession>A0A1Y1X0A8</accession>
<dbReference type="EMBL" id="MCFG01000188">
    <property type="protein sequence ID" value="ORX79085.1"/>
    <property type="molecule type" value="Genomic_DNA"/>
</dbReference>
<protein>
    <submittedName>
        <fullName evidence="2">Uncharacterized protein</fullName>
    </submittedName>
</protein>
<gene>
    <name evidence="2" type="ORF">BCR32DRAFT_294666</name>
</gene>
<evidence type="ECO:0000313" key="3">
    <source>
        <dbReference type="Proteomes" id="UP000193944"/>
    </source>
</evidence>
<reference evidence="2 3" key="2">
    <citation type="submission" date="2016-08" db="EMBL/GenBank/DDBJ databases">
        <title>Pervasive Adenine N6-methylation of Active Genes in Fungi.</title>
        <authorList>
            <consortium name="DOE Joint Genome Institute"/>
            <person name="Mondo S.J."/>
            <person name="Dannebaum R.O."/>
            <person name="Kuo R.C."/>
            <person name="Labutti K."/>
            <person name="Haridas S."/>
            <person name="Kuo A."/>
            <person name="Salamov A."/>
            <person name="Ahrendt S.R."/>
            <person name="Lipzen A."/>
            <person name="Sullivan W."/>
            <person name="Andreopoulos W.B."/>
            <person name="Clum A."/>
            <person name="Lindquist E."/>
            <person name="Daum C."/>
            <person name="Ramamoorthy G.K."/>
            <person name="Gryganskyi A."/>
            <person name="Culley D."/>
            <person name="Magnuson J.K."/>
            <person name="James T.Y."/>
            <person name="O'Malley M.A."/>
            <person name="Stajich J.E."/>
            <person name="Spatafora J.W."/>
            <person name="Visel A."/>
            <person name="Grigoriev I.V."/>
        </authorList>
    </citation>
    <scope>NUCLEOTIDE SEQUENCE [LARGE SCALE GENOMIC DNA]</scope>
    <source>
        <strain evidence="2 3">S4</strain>
    </source>
</reference>
<dbReference type="AlphaFoldDB" id="A0A1Y1X0A8"/>
<dbReference type="OrthoDB" id="10487761at2759"/>
<dbReference type="Proteomes" id="UP000193944">
    <property type="component" value="Unassembled WGS sequence"/>
</dbReference>
<keyword evidence="3" id="KW-1185">Reference proteome</keyword>
<evidence type="ECO:0000256" key="1">
    <source>
        <dbReference type="SAM" id="MobiDB-lite"/>
    </source>
</evidence>
<organism evidence="2 3">
    <name type="scientific">Anaeromyces robustus</name>
    <dbReference type="NCBI Taxonomy" id="1754192"/>
    <lineage>
        <taxon>Eukaryota</taxon>
        <taxon>Fungi</taxon>
        <taxon>Fungi incertae sedis</taxon>
        <taxon>Chytridiomycota</taxon>
        <taxon>Chytridiomycota incertae sedis</taxon>
        <taxon>Neocallimastigomycetes</taxon>
        <taxon>Neocallimastigales</taxon>
        <taxon>Neocallimastigaceae</taxon>
        <taxon>Anaeromyces</taxon>
    </lineage>
</organism>
<evidence type="ECO:0000313" key="2">
    <source>
        <dbReference type="EMBL" id="ORX79085.1"/>
    </source>
</evidence>
<comment type="caution">
    <text evidence="2">The sequence shown here is derived from an EMBL/GenBank/DDBJ whole genome shotgun (WGS) entry which is preliminary data.</text>
</comment>
<feature type="region of interest" description="Disordered" evidence="1">
    <location>
        <begin position="111"/>
        <end position="132"/>
    </location>
</feature>
<proteinExistence type="predicted"/>
<reference evidence="2 3" key="1">
    <citation type="submission" date="2016-08" db="EMBL/GenBank/DDBJ databases">
        <title>A Parts List for Fungal Cellulosomes Revealed by Comparative Genomics.</title>
        <authorList>
            <consortium name="DOE Joint Genome Institute"/>
            <person name="Haitjema C.H."/>
            <person name="Gilmore S.P."/>
            <person name="Henske J.K."/>
            <person name="Solomon K.V."/>
            <person name="De Groot R."/>
            <person name="Kuo A."/>
            <person name="Mondo S.J."/>
            <person name="Salamov A.A."/>
            <person name="Labutti K."/>
            <person name="Zhao Z."/>
            <person name="Chiniquy J."/>
            <person name="Barry K."/>
            <person name="Brewer H.M."/>
            <person name="Purvine S.O."/>
            <person name="Wright A.T."/>
            <person name="Boxma B."/>
            <person name="Van Alen T."/>
            <person name="Hackstein J.H."/>
            <person name="Baker S.E."/>
            <person name="Grigoriev I.V."/>
            <person name="O'Malley M.A."/>
        </authorList>
    </citation>
    <scope>NUCLEOTIDE SEQUENCE [LARGE SCALE GENOMIC DNA]</scope>
    <source>
        <strain evidence="2 3">S4</strain>
    </source>
</reference>
<name>A0A1Y1X0A8_9FUNG</name>